<name>A0A172WCW0_9EURO</name>
<dbReference type="EMBL" id="KU928136">
    <property type="protein sequence ID" value="ANF07290.1"/>
    <property type="molecule type" value="Genomic_DNA"/>
</dbReference>
<feature type="compositionally biased region" description="Basic and acidic residues" evidence="1">
    <location>
        <begin position="77"/>
        <end position="101"/>
    </location>
</feature>
<feature type="transmembrane region" description="Helical" evidence="2">
    <location>
        <begin position="171"/>
        <end position="195"/>
    </location>
</feature>
<evidence type="ECO:0000313" key="3">
    <source>
        <dbReference type="EMBL" id="ANF07290.1"/>
    </source>
</evidence>
<dbReference type="GO" id="GO:0015204">
    <property type="term" value="F:urea transmembrane transporter activity"/>
    <property type="evidence" value="ECO:0007669"/>
    <property type="project" value="InterPro"/>
</dbReference>
<protein>
    <submittedName>
        <fullName evidence="3">Sodium/solute symporter</fullName>
    </submittedName>
</protein>
<keyword evidence="2" id="KW-0472">Membrane</keyword>
<dbReference type="InterPro" id="IPR031155">
    <property type="entry name" value="DUR"/>
</dbReference>
<dbReference type="GO" id="GO:0005886">
    <property type="term" value="C:plasma membrane"/>
    <property type="evidence" value="ECO:0007669"/>
    <property type="project" value="TreeGrafter"/>
</dbReference>
<reference evidence="3" key="1">
    <citation type="journal article" date="2016" name="Angew. Chem. Int. Ed. Engl.">
        <title>Heterologous Production of Fungal Maleidrides Reveals the Cryptic Cyclization Involved in their Biosynthesis.</title>
        <authorList>
            <person name="Williams K."/>
            <person name="Szwalbe A.J."/>
            <person name="Mulholland N.P."/>
            <person name="Vincent J.L."/>
            <person name="Bailey A.M."/>
            <person name="Willis C.L."/>
            <person name="Simpson T.J."/>
            <person name="Cox R.J."/>
        </authorList>
    </citation>
    <scope>NUCLEOTIDE SEQUENCE</scope>
    <source>
        <strain evidence="3">IMI40021</strain>
    </source>
</reference>
<organism evidence="3">
    <name type="scientific">Paecilomyces fulvus</name>
    <dbReference type="NCBI Taxonomy" id="89137"/>
    <lineage>
        <taxon>Eukaryota</taxon>
        <taxon>Fungi</taxon>
        <taxon>Dikarya</taxon>
        <taxon>Ascomycota</taxon>
        <taxon>Pezizomycotina</taxon>
        <taxon>Eurotiomycetes</taxon>
        <taxon>Eurotiomycetidae</taxon>
        <taxon>Eurotiales</taxon>
        <taxon>Thermoascaceae</taxon>
        <taxon>Paecilomyces</taxon>
    </lineage>
</organism>
<feature type="region of interest" description="Disordered" evidence="1">
    <location>
        <begin position="55"/>
        <end position="101"/>
    </location>
</feature>
<sequence length="219" mass="24897">MTTTANGVPALYGAIGSFFSPALYSVLIPLYKPYKFDWREFPRIELQDEAQLHASTTSTVEDTKGNRAPQNNTIDGSTRRISETARSERIGIDDPEDGHGTYEKTLRVSTASSSTQLSLDDVRHPFDEGTLKELYRWLRIAWLMFFVIVLITFVLWPMPLYRNYIFTKSFFGGWTTVAIMWQFGAFFAVVIFPLYDGRYEIAKGAKGVGNACKKYLNRG</sequence>
<gene>
    <name evidence="3" type="primary">bfR2</name>
</gene>
<dbReference type="PANTHER" id="PTHR46154">
    <property type="match status" value="1"/>
</dbReference>
<feature type="transmembrane region" description="Helical" evidence="2">
    <location>
        <begin position="140"/>
        <end position="159"/>
    </location>
</feature>
<proteinExistence type="predicted"/>
<evidence type="ECO:0000256" key="2">
    <source>
        <dbReference type="SAM" id="Phobius"/>
    </source>
</evidence>
<keyword evidence="2" id="KW-1133">Transmembrane helix</keyword>
<feature type="transmembrane region" description="Helical" evidence="2">
    <location>
        <begin position="12"/>
        <end position="31"/>
    </location>
</feature>
<accession>A0A172WCW0</accession>
<evidence type="ECO:0000256" key="1">
    <source>
        <dbReference type="SAM" id="MobiDB-lite"/>
    </source>
</evidence>
<keyword evidence="2" id="KW-0812">Transmembrane</keyword>
<dbReference type="AlphaFoldDB" id="A0A172WCW0"/>
<dbReference type="PANTHER" id="PTHR46154:SF3">
    <property type="entry name" value="DUR32P"/>
    <property type="match status" value="1"/>
</dbReference>